<evidence type="ECO:0000256" key="7">
    <source>
        <dbReference type="ARBA" id="ARBA00022771"/>
    </source>
</evidence>
<dbReference type="RefSeq" id="WP_048119903.1">
    <property type="nucleotide sequence ID" value="NZ_CP009520.1"/>
</dbReference>
<dbReference type="PROSITE" id="PS00636">
    <property type="entry name" value="DNAJ_1"/>
    <property type="match status" value="1"/>
</dbReference>
<protein>
    <recommendedName>
        <fullName evidence="11">Chaperone protein DnaJ</fullName>
    </recommendedName>
</protein>
<keyword evidence="7 11" id="KW-0863">Zinc-finger</keyword>
<feature type="domain" description="J" evidence="14">
    <location>
        <begin position="6"/>
        <end position="70"/>
    </location>
</feature>
<feature type="zinc finger region" description="CR-type" evidence="12">
    <location>
        <begin position="132"/>
        <end position="214"/>
    </location>
</feature>
<evidence type="ECO:0000256" key="1">
    <source>
        <dbReference type="ARBA" id="ARBA00004496"/>
    </source>
</evidence>
<evidence type="ECO:0000256" key="12">
    <source>
        <dbReference type="PROSITE-ProRule" id="PRU00546"/>
    </source>
</evidence>
<dbReference type="CDD" id="cd10719">
    <property type="entry name" value="DnaJ_zf"/>
    <property type="match status" value="1"/>
</dbReference>
<evidence type="ECO:0000313" key="17">
    <source>
        <dbReference type="Proteomes" id="UP000033096"/>
    </source>
</evidence>
<dbReference type="InterPro" id="IPR036410">
    <property type="entry name" value="HSP_DnaJ_Cys-rich_dom_sf"/>
</dbReference>
<keyword evidence="10 11" id="KW-0143">Chaperone</keyword>
<dbReference type="Gene3D" id="1.10.287.110">
    <property type="entry name" value="DnaJ domain"/>
    <property type="match status" value="1"/>
</dbReference>
<dbReference type="InterPro" id="IPR012724">
    <property type="entry name" value="DnaJ"/>
</dbReference>
<feature type="region of interest" description="Disordered" evidence="13">
    <location>
        <begin position="349"/>
        <end position="389"/>
    </location>
</feature>
<comment type="domain">
    <text evidence="11">The J domain is necessary and sufficient to stimulate DnaK ATPase activity. Zinc center 1 plays an important role in the autonomous, DnaK-independent chaperone activity of DnaJ. Zinc center 2 is essential for interaction with DnaK and for DnaJ activity.</text>
</comment>
<dbReference type="GO" id="GO:0009408">
    <property type="term" value="P:response to heat"/>
    <property type="evidence" value="ECO:0007669"/>
    <property type="project" value="InterPro"/>
</dbReference>
<gene>
    <name evidence="11" type="primary">dnaJ</name>
    <name evidence="16" type="ORF">MSVAZ_1442</name>
</gene>
<dbReference type="PROSITE" id="PS51188">
    <property type="entry name" value="ZF_CR"/>
    <property type="match status" value="1"/>
</dbReference>
<evidence type="ECO:0000256" key="6">
    <source>
        <dbReference type="ARBA" id="ARBA00022737"/>
    </source>
</evidence>
<feature type="binding site" evidence="11">
    <location>
        <position position="165"/>
    </location>
    <ligand>
        <name>Zn(2+)</name>
        <dbReference type="ChEBI" id="CHEBI:29105"/>
        <label>2</label>
    </ligand>
</feature>
<dbReference type="Pfam" id="PF01556">
    <property type="entry name" value="DnaJ_C"/>
    <property type="match status" value="1"/>
</dbReference>
<evidence type="ECO:0000256" key="13">
    <source>
        <dbReference type="SAM" id="MobiDB-lite"/>
    </source>
</evidence>
<feature type="repeat" description="CXXCXGXG motif" evidence="11">
    <location>
        <begin position="188"/>
        <end position="195"/>
    </location>
</feature>
<evidence type="ECO:0000259" key="15">
    <source>
        <dbReference type="PROSITE" id="PS51188"/>
    </source>
</evidence>
<accession>A0A0E3LH61</accession>
<dbReference type="InterPro" id="IPR001623">
    <property type="entry name" value="DnaJ_domain"/>
</dbReference>
<keyword evidence="6 11" id="KW-0677">Repeat</keyword>
<comment type="cofactor">
    <cofactor evidence="11">
        <name>Zn(2+)</name>
        <dbReference type="ChEBI" id="CHEBI:29105"/>
    </cofactor>
    <text evidence="11">Binds 2 Zn(2+) ions per monomer.</text>
</comment>
<reference evidence="16 17" key="1">
    <citation type="submission" date="2014-07" db="EMBL/GenBank/DDBJ databases">
        <title>Methanogenic archaea and the global carbon cycle.</title>
        <authorList>
            <person name="Henriksen J.R."/>
            <person name="Luke J."/>
            <person name="Reinhart S."/>
            <person name="Benedict M.N."/>
            <person name="Youngblut N.D."/>
            <person name="Metcalf M.E."/>
            <person name="Whitaker R.J."/>
            <person name="Metcalf W.W."/>
        </authorList>
    </citation>
    <scope>NUCLEOTIDE SEQUENCE [LARGE SCALE GENOMIC DNA]</scope>
    <source>
        <strain evidence="16 17">Z-761</strain>
    </source>
</reference>
<feature type="binding site" evidence="11">
    <location>
        <position position="205"/>
    </location>
    <ligand>
        <name>Zn(2+)</name>
        <dbReference type="ChEBI" id="CHEBI:29105"/>
        <label>1</label>
    </ligand>
</feature>
<dbReference type="KEGG" id="mvc:MSVAZ_1442"/>
<dbReference type="InterPro" id="IPR036869">
    <property type="entry name" value="J_dom_sf"/>
</dbReference>
<dbReference type="GO" id="GO:0031072">
    <property type="term" value="F:heat shock protein binding"/>
    <property type="evidence" value="ECO:0007669"/>
    <property type="project" value="InterPro"/>
</dbReference>
<dbReference type="InterPro" id="IPR001305">
    <property type="entry name" value="HSP_DnaJ_Cys-rich_dom"/>
</dbReference>
<evidence type="ECO:0000256" key="4">
    <source>
        <dbReference type="ARBA" id="ARBA00022705"/>
    </source>
</evidence>
<evidence type="ECO:0000256" key="2">
    <source>
        <dbReference type="ARBA" id="ARBA00011738"/>
    </source>
</evidence>
<keyword evidence="3 11" id="KW-0963">Cytoplasm</keyword>
<dbReference type="SUPFAM" id="SSF46565">
    <property type="entry name" value="Chaperone J-domain"/>
    <property type="match status" value="1"/>
</dbReference>
<dbReference type="GeneID" id="24826864"/>
<dbReference type="GO" id="GO:0051082">
    <property type="term" value="F:unfolded protein binding"/>
    <property type="evidence" value="ECO:0007669"/>
    <property type="project" value="UniProtKB-UniRule"/>
</dbReference>
<dbReference type="AlphaFoldDB" id="A0A0E3LH61"/>
<feature type="repeat" description="CXXCXGXG motif" evidence="11">
    <location>
        <begin position="162"/>
        <end position="169"/>
    </location>
</feature>
<comment type="similarity">
    <text evidence="11">Belongs to the DnaJ family.</text>
</comment>
<dbReference type="SUPFAM" id="SSF57938">
    <property type="entry name" value="DnaJ/Hsp40 cysteine-rich domain"/>
    <property type="match status" value="1"/>
</dbReference>
<dbReference type="NCBIfam" id="NF008035">
    <property type="entry name" value="PRK10767.1"/>
    <property type="match status" value="1"/>
</dbReference>
<feature type="repeat" description="CXXCXGXG motif" evidence="11">
    <location>
        <begin position="202"/>
        <end position="209"/>
    </location>
</feature>
<feature type="compositionally biased region" description="Basic and acidic residues" evidence="13">
    <location>
        <begin position="365"/>
        <end position="389"/>
    </location>
</feature>
<feature type="repeat" description="CXXCXGXG motif" evidence="11">
    <location>
        <begin position="145"/>
        <end position="152"/>
    </location>
</feature>
<dbReference type="InterPro" id="IPR018253">
    <property type="entry name" value="DnaJ_domain_CS"/>
</dbReference>
<dbReference type="CDD" id="cd06257">
    <property type="entry name" value="DnaJ"/>
    <property type="match status" value="1"/>
</dbReference>
<keyword evidence="4 11" id="KW-0235">DNA replication</keyword>
<dbReference type="GO" id="GO:0008270">
    <property type="term" value="F:zinc ion binding"/>
    <property type="evidence" value="ECO:0007669"/>
    <property type="project" value="UniProtKB-UniRule"/>
</dbReference>
<feature type="binding site" evidence="11">
    <location>
        <position position="148"/>
    </location>
    <ligand>
        <name>Zn(2+)</name>
        <dbReference type="ChEBI" id="CHEBI:29105"/>
        <label>1</label>
    </ligand>
</feature>
<comment type="subunit">
    <text evidence="2 11">Homodimer.</text>
</comment>
<dbReference type="InterPro" id="IPR002939">
    <property type="entry name" value="DnaJ_C"/>
</dbReference>
<dbReference type="Pfam" id="PF00226">
    <property type="entry name" value="DnaJ"/>
    <property type="match status" value="1"/>
</dbReference>
<feature type="domain" description="CR-type" evidence="15">
    <location>
        <begin position="132"/>
        <end position="214"/>
    </location>
</feature>
<sequence length="389" mass="42804">MATTRDYYEILGLSKDASPEDIKKTYRKLALKYHPDRNKEVGAEDKFKEISEAYAVLSDDEKRAQYDRFGHAGINGQYSAEDIFRGADFGGFGDIFEMFFGGGGSRRGPMGPRRGSDLQYDLYITFEEAAFGVRKDIDIPRTERCSKCSGTGSKPGTSPKRCPTCGGTGQIRTTRSGLGMQFVSTTTCSTCHGRGQVIESPCPVCSGTGRVRNTRKITVNVPAGADSGMNLRLSGEGDSGETGAPAGDLYVVLHVMEHPYFKRVDYDVISELPISFAQAALGMDVMVDTLHGKVKMNIPAGTQTHSVFRLKDKGIQHLHGGKKGDQLIRVVVKTPTKLTHEQKELLRQFEDLSSSKNPEGNQNGRTERSTEKNKKNKGFFEKVKDAFEN</sequence>
<evidence type="ECO:0000256" key="5">
    <source>
        <dbReference type="ARBA" id="ARBA00022723"/>
    </source>
</evidence>
<dbReference type="NCBIfam" id="NF010891">
    <property type="entry name" value="PRK14298.1"/>
    <property type="match status" value="1"/>
</dbReference>
<dbReference type="GO" id="GO:0042026">
    <property type="term" value="P:protein refolding"/>
    <property type="evidence" value="ECO:0007669"/>
    <property type="project" value="TreeGrafter"/>
</dbReference>
<keyword evidence="8 11" id="KW-0862">Zinc</keyword>
<evidence type="ECO:0000259" key="14">
    <source>
        <dbReference type="PROSITE" id="PS50076"/>
    </source>
</evidence>
<dbReference type="GO" id="GO:0005737">
    <property type="term" value="C:cytoplasm"/>
    <property type="evidence" value="ECO:0007669"/>
    <property type="project" value="UniProtKB-SubCell"/>
</dbReference>
<evidence type="ECO:0000313" key="16">
    <source>
        <dbReference type="EMBL" id="AKB43711.1"/>
    </source>
</evidence>
<feature type="binding site" evidence="11">
    <location>
        <position position="191"/>
    </location>
    <ligand>
        <name>Zn(2+)</name>
        <dbReference type="ChEBI" id="CHEBI:29105"/>
        <label>2</label>
    </ligand>
</feature>
<dbReference type="Gene3D" id="2.60.260.20">
    <property type="entry name" value="Urease metallochaperone UreE, N-terminal domain"/>
    <property type="match status" value="2"/>
</dbReference>
<comment type="function">
    <text evidence="11">Participates actively in the response to hyperosmotic and heat shock by preventing the aggregation of stress-denatured proteins and by disaggregating proteins, also in an autonomous, DnaK-independent fashion. Unfolded proteins bind initially to DnaJ; upon interaction with the DnaJ-bound protein, DnaK hydrolyzes its bound ATP, resulting in the formation of a stable complex. GrpE releases ADP from DnaK; ATP binding to DnaK triggers the release of the substrate protein, thus completing the reaction cycle. Several rounds of ATP-dependent interactions between DnaJ, DnaK and GrpE are required for fully efficient folding. Also involved, together with DnaK and GrpE, in the DNA replication of plasmids through activation of initiation proteins.</text>
</comment>
<dbReference type="PANTHER" id="PTHR43096:SF52">
    <property type="entry name" value="DNAJ HOMOLOG 1, MITOCHONDRIAL-RELATED"/>
    <property type="match status" value="1"/>
</dbReference>
<feature type="binding site" evidence="11">
    <location>
        <position position="202"/>
    </location>
    <ligand>
        <name>Zn(2+)</name>
        <dbReference type="ChEBI" id="CHEBI:29105"/>
        <label>1</label>
    </ligand>
</feature>
<evidence type="ECO:0000256" key="8">
    <source>
        <dbReference type="ARBA" id="ARBA00022833"/>
    </source>
</evidence>
<feature type="region of interest" description="Disordered" evidence="13">
    <location>
        <begin position="144"/>
        <end position="164"/>
    </location>
</feature>
<dbReference type="GeneID" id="24809865"/>
<dbReference type="STRING" id="1434123.MSVAZ_1442"/>
<proteinExistence type="inferred from homology"/>
<dbReference type="PATRIC" id="fig|1434123.4.peg.1716"/>
<feature type="binding site" evidence="11">
    <location>
        <position position="145"/>
    </location>
    <ligand>
        <name>Zn(2+)</name>
        <dbReference type="ChEBI" id="CHEBI:29105"/>
        <label>1</label>
    </ligand>
</feature>
<evidence type="ECO:0000256" key="11">
    <source>
        <dbReference type="HAMAP-Rule" id="MF_01152"/>
    </source>
</evidence>
<dbReference type="FunFam" id="2.60.260.20:FF:000004">
    <property type="entry name" value="Molecular chaperone DnaJ"/>
    <property type="match status" value="1"/>
</dbReference>
<dbReference type="NCBIfam" id="TIGR02349">
    <property type="entry name" value="DnaJ_bact"/>
    <property type="match status" value="1"/>
</dbReference>
<feature type="compositionally biased region" description="Polar residues" evidence="13">
    <location>
        <begin position="351"/>
        <end position="364"/>
    </location>
</feature>
<keyword evidence="17" id="KW-1185">Reference proteome</keyword>
<dbReference type="Gene3D" id="2.10.230.10">
    <property type="entry name" value="Heat shock protein DnaJ, cysteine-rich domain"/>
    <property type="match status" value="1"/>
</dbReference>
<feature type="binding site" evidence="11">
    <location>
        <position position="162"/>
    </location>
    <ligand>
        <name>Zn(2+)</name>
        <dbReference type="ChEBI" id="CHEBI:29105"/>
        <label>2</label>
    </ligand>
</feature>
<dbReference type="PRINTS" id="PR00625">
    <property type="entry name" value="JDOMAIN"/>
</dbReference>
<dbReference type="FunFam" id="1.10.287.110:FF:000031">
    <property type="entry name" value="Molecular chaperone DnaJ"/>
    <property type="match status" value="1"/>
</dbReference>
<dbReference type="PANTHER" id="PTHR43096">
    <property type="entry name" value="DNAJ HOMOLOG 1, MITOCHONDRIAL-RELATED"/>
    <property type="match status" value="1"/>
</dbReference>
<dbReference type="GO" id="GO:0005524">
    <property type="term" value="F:ATP binding"/>
    <property type="evidence" value="ECO:0007669"/>
    <property type="project" value="InterPro"/>
</dbReference>
<evidence type="ECO:0000256" key="3">
    <source>
        <dbReference type="ARBA" id="ARBA00022490"/>
    </source>
</evidence>
<dbReference type="HOGENOM" id="CLU_017633_0_7_2"/>
<dbReference type="InterPro" id="IPR008971">
    <property type="entry name" value="HSP40/DnaJ_pept-bd"/>
</dbReference>
<dbReference type="SMART" id="SM00271">
    <property type="entry name" value="DnaJ"/>
    <property type="match status" value="1"/>
</dbReference>
<name>A0A0E3LH61_9EURY</name>
<dbReference type="GO" id="GO:0006260">
    <property type="term" value="P:DNA replication"/>
    <property type="evidence" value="ECO:0007669"/>
    <property type="project" value="UniProtKB-KW"/>
</dbReference>
<dbReference type="Pfam" id="PF00684">
    <property type="entry name" value="DnaJ_CXXCXGXG"/>
    <property type="match status" value="1"/>
</dbReference>
<evidence type="ECO:0000256" key="10">
    <source>
        <dbReference type="ARBA" id="ARBA00023186"/>
    </source>
</evidence>
<organism evidence="16 17">
    <name type="scientific">Methanosarcina vacuolata Z-761</name>
    <dbReference type="NCBI Taxonomy" id="1434123"/>
    <lineage>
        <taxon>Archaea</taxon>
        <taxon>Methanobacteriati</taxon>
        <taxon>Methanobacteriota</taxon>
        <taxon>Stenosarchaea group</taxon>
        <taxon>Methanomicrobia</taxon>
        <taxon>Methanosarcinales</taxon>
        <taxon>Methanosarcinaceae</taxon>
        <taxon>Methanosarcina</taxon>
    </lineage>
</organism>
<dbReference type="CDD" id="cd10747">
    <property type="entry name" value="DnaJ_C"/>
    <property type="match status" value="1"/>
</dbReference>
<keyword evidence="5 11" id="KW-0479">Metal-binding</keyword>
<dbReference type="FunFam" id="2.10.230.10:FF:000002">
    <property type="entry name" value="Molecular chaperone DnaJ"/>
    <property type="match status" value="1"/>
</dbReference>
<dbReference type="HAMAP" id="MF_01152">
    <property type="entry name" value="DnaJ"/>
    <property type="match status" value="1"/>
</dbReference>
<keyword evidence="9 11" id="KW-0346">Stress response</keyword>
<feature type="binding site" evidence="11">
    <location>
        <position position="188"/>
    </location>
    <ligand>
        <name>Zn(2+)</name>
        <dbReference type="ChEBI" id="CHEBI:29105"/>
        <label>2</label>
    </ligand>
</feature>
<dbReference type="Proteomes" id="UP000033096">
    <property type="component" value="Chromosome"/>
</dbReference>
<comment type="subcellular location">
    <subcellularLocation>
        <location evidence="1 11">Cytoplasm</location>
    </subcellularLocation>
</comment>
<dbReference type="EMBL" id="CP009520">
    <property type="protein sequence ID" value="AKB43711.1"/>
    <property type="molecule type" value="Genomic_DNA"/>
</dbReference>
<evidence type="ECO:0000256" key="9">
    <source>
        <dbReference type="ARBA" id="ARBA00023016"/>
    </source>
</evidence>
<dbReference type="PROSITE" id="PS50076">
    <property type="entry name" value="DNAJ_2"/>
    <property type="match status" value="1"/>
</dbReference>
<dbReference type="SUPFAM" id="SSF49493">
    <property type="entry name" value="HSP40/DnaJ peptide-binding domain"/>
    <property type="match status" value="2"/>
</dbReference>